<dbReference type="InterPro" id="IPR000863">
    <property type="entry name" value="Sulfotransferase_dom"/>
</dbReference>
<organism evidence="4 5">
    <name type="scientific">Aurantiacibacter flavus</name>
    <dbReference type="NCBI Taxonomy" id="3145232"/>
    <lineage>
        <taxon>Bacteria</taxon>
        <taxon>Pseudomonadati</taxon>
        <taxon>Pseudomonadota</taxon>
        <taxon>Alphaproteobacteria</taxon>
        <taxon>Sphingomonadales</taxon>
        <taxon>Erythrobacteraceae</taxon>
        <taxon>Aurantiacibacter</taxon>
    </lineage>
</organism>
<evidence type="ECO:0000256" key="1">
    <source>
        <dbReference type="ARBA" id="ARBA00022679"/>
    </source>
</evidence>
<name>A0ABV0CYS9_9SPHN</name>
<proteinExistence type="predicted"/>
<comment type="caution">
    <text evidence="4">The sequence shown here is derived from an EMBL/GenBank/DDBJ whole genome shotgun (WGS) entry which is preliminary data.</text>
</comment>
<gene>
    <name evidence="4" type="ORF">ABDJ38_12645</name>
</gene>
<reference evidence="4 5" key="1">
    <citation type="submission" date="2024-05" db="EMBL/GenBank/DDBJ databases">
        <authorList>
            <person name="Park S."/>
        </authorList>
    </citation>
    <scope>NUCLEOTIDE SEQUENCE [LARGE SCALE GENOMIC DNA]</scope>
    <source>
        <strain evidence="4 5">DGU5</strain>
    </source>
</reference>
<dbReference type="PANTHER" id="PTHR10605">
    <property type="entry name" value="HEPARAN SULFATE SULFOTRANSFERASE"/>
    <property type="match status" value="1"/>
</dbReference>
<dbReference type="Gene3D" id="3.40.50.300">
    <property type="entry name" value="P-loop containing nucleotide triphosphate hydrolases"/>
    <property type="match status" value="1"/>
</dbReference>
<evidence type="ECO:0000313" key="4">
    <source>
        <dbReference type="EMBL" id="MEN7538023.1"/>
    </source>
</evidence>
<dbReference type="EMBL" id="JBDLBR010000004">
    <property type="protein sequence ID" value="MEN7538023.1"/>
    <property type="molecule type" value="Genomic_DNA"/>
</dbReference>
<dbReference type="Pfam" id="PF00685">
    <property type="entry name" value="Sulfotransfer_1"/>
    <property type="match status" value="1"/>
</dbReference>
<keyword evidence="2" id="KW-0325">Glycoprotein</keyword>
<evidence type="ECO:0000313" key="5">
    <source>
        <dbReference type="Proteomes" id="UP001484535"/>
    </source>
</evidence>
<dbReference type="InterPro" id="IPR037359">
    <property type="entry name" value="NST/OST"/>
</dbReference>
<dbReference type="SUPFAM" id="SSF52540">
    <property type="entry name" value="P-loop containing nucleoside triphosphate hydrolases"/>
    <property type="match status" value="1"/>
</dbReference>
<sequence length="281" mass="31868">MSLRFEDIDFIIIGAGKSASTWLQTQLQSDPAVYMPGPELHYFSREYSQGDDWYLSQFSDEGVGKTVGEKSNSYLYEPDGAARIHRVLPHAKMIAQLRNPVDRAYSHYCMLFRRGDVGDDIDNYLDPSKGEHPRILGAGHYARHLQKYIDLFGREQLLILFYEGVKANPDQQMASVRSYLGLPSRPLAPSSRGKVKDKTVPVVPGPLRKRLAWMKPIARPLRGTPAFEALRGSIARDTEYPPLTEELKKRLYEYYAPSIEVLEGMSGQSLTHWYGPMEGVQ</sequence>
<evidence type="ECO:0000256" key="2">
    <source>
        <dbReference type="ARBA" id="ARBA00023180"/>
    </source>
</evidence>
<dbReference type="Proteomes" id="UP001484535">
    <property type="component" value="Unassembled WGS sequence"/>
</dbReference>
<dbReference type="PANTHER" id="PTHR10605:SF56">
    <property type="entry name" value="BIFUNCTIONAL HEPARAN SULFATE N-DEACETYLASE_N-SULFOTRANSFERASE"/>
    <property type="match status" value="1"/>
</dbReference>
<keyword evidence="5" id="KW-1185">Reference proteome</keyword>
<dbReference type="RefSeq" id="WP_346785479.1">
    <property type="nucleotide sequence ID" value="NZ_JBDLBR010000004.1"/>
</dbReference>
<protein>
    <submittedName>
        <fullName evidence="4">Sulfotransferase</fullName>
        <ecNumber evidence="4">2.8.2.-</ecNumber>
    </submittedName>
</protein>
<evidence type="ECO:0000259" key="3">
    <source>
        <dbReference type="Pfam" id="PF00685"/>
    </source>
</evidence>
<dbReference type="GO" id="GO:0016740">
    <property type="term" value="F:transferase activity"/>
    <property type="evidence" value="ECO:0007669"/>
    <property type="project" value="UniProtKB-KW"/>
</dbReference>
<keyword evidence="1 4" id="KW-0808">Transferase</keyword>
<dbReference type="EC" id="2.8.2.-" evidence="4"/>
<accession>A0ABV0CYS9</accession>
<feature type="domain" description="Sulfotransferase" evidence="3">
    <location>
        <begin position="8"/>
        <end position="184"/>
    </location>
</feature>
<dbReference type="InterPro" id="IPR027417">
    <property type="entry name" value="P-loop_NTPase"/>
</dbReference>